<evidence type="ECO:0000256" key="1">
    <source>
        <dbReference type="ARBA" id="ARBA00010646"/>
    </source>
</evidence>
<gene>
    <name evidence="5" type="ORF">ACFSXZ_11820</name>
</gene>
<feature type="chain" id="PRO_5047069919" evidence="4">
    <location>
        <begin position="21"/>
        <end position="236"/>
    </location>
</feature>
<dbReference type="EMBL" id="JBHUKR010000006">
    <property type="protein sequence ID" value="MFD2417009.1"/>
    <property type="molecule type" value="Genomic_DNA"/>
</dbReference>
<organism evidence="5 6">
    <name type="scientific">Amycolatopsis pigmentata</name>
    <dbReference type="NCBI Taxonomy" id="450801"/>
    <lineage>
        <taxon>Bacteria</taxon>
        <taxon>Bacillati</taxon>
        <taxon>Actinomycetota</taxon>
        <taxon>Actinomycetes</taxon>
        <taxon>Pseudonocardiales</taxon>
        <taxon>Pseudonocardiaceae</taxon>
        <taxon>Amycolatopsis</taxon>
    </lineage>
</organism>
<dbReference type="InterPro" id="IPR017853">
    <property type="entry name" value="GH"/>
</dbReference>
<dbReference type="Pfam" id="PF01183">
    <property type="entry name" value="Glyco_hydro_25"/>
    <property type="match status" value="1"/>
</dbReference>
<dbReference type="InterPro" id="IPR018077">
    <property type="entry name" value="Glyco_hydro_fam25_subgr"/>
</dbReference>
<protein>
    <submittedName>
        <fullName evidence="5">GH25 family lysozyme</fullName>
    </submittedName>
</protein>
<evidence type="ECO:0000313" key="5">
    <source>
        <dbReference type="EMBL" id="MFD2417009.1"/>
    </source>
</evidence>
<comment type="caution">
    <text evidence="5">The sequence shown here is derived from an EMBL/GenBank/DDBJ whole genome shotgun (WGS) entry which is preliminary data.</text>
</comment>
<dbReference type="SUPFAM" id="SSF51445">
    <property type="entry name" value="(Trans)glycosidases"/>
    <property type="match status" value="1"/>
</dbReference>
<accession>A0ABW5FPP7</accession>
<evidence type="ECO:0000256" key="4">
    <source>
        <dbReference type="SAM" id="SignalP"/>
    </source>
</evidence>
<feature type="signal peptide" evidence="4">
    <location>
        <begin position="1"/>
        <end position="20"/>
    </location>
</feature>
<dbReference type="PROSITE" id="PS51904">
    <property type="entry name" value="GLYCOSYL_HYDROL_F25_2"/>
    <property type="match status" value="1"/>
</dbReference>
<keyword evidence="3" id="KW-0326">Glycosidase</keyword>
<name>A0ABW5FPP7_9PSEU</name>
<sequence>MTIVRRILVVLTLMTSSVFAVLPGASAMQTLTGFDISAWQKLPDFAAAKANGAAFAFVEATLGTGYVNPVFLQQFRAVKAAGLVRGAYHYARPDRSSGAAQADFLHANYGKWYVDGATLPPTVDLEDTDGLPHCYGMTPTAMVAWIRDFSTELKSLTGHEPIIYTTTLWWRSCTAESTAFAADHPLWLARYARSIGETPRGWQASFWQSGTTGPLPGDQDSFYGSLAQLRAFTTTG</sequence>
<dbReference type="RefSeq" id="WP_378264316.1">
    <property type="nucleotide sequence ID" value="NZ_JBHUKR010000006.1"/>
</dbReference>
<keyword evidence="6" id="KW-1185">Reference proteome</keyword>
<dbReference type="SMART" id="SM00641">
    <property type="entry name" value="Glyco_25"/>
    <property type="match status" value="1"/>
</dbReference>
<keyword evidence="4" id="KW-0732">Signal</keyword>
<dbReference type="Gene3D" id="3.20.20.80">
    <property type="entry name" value="Glycosidases"/>
    <property type="match status" value="1"/>
</dbReference>
<dbReference type="PANTHER" id="PTHR34135:SF2">
    <property type="entry name" value="LYSOZYME"/>
    <property type="match status" value="1"/>
</dbReference>
<reference evidence="6" key="1">
    <citation type="journal article" date="2019" name="Int. J. Syst. Evol. Microbiol.">
        <title>The Global Catalogue of Microorganisms (GCM) 10K type strain sequencing project: providing services to taxonomists for standard genome sequencing and annotation.</title>
        <authorList>
            <consortium name="The Broad Institute Genomics Platform"/>
            <consortium name="The Broad Institute Genome Sequencing Center for Infectious Disease"/>
            <person name="Wu L."/>
            <person name="Ma J."/>
        </authorList>
    </citation>
    <scope>NUCLEOTIDE SEQUENCE [LARGE SCALE GENOMIC DNA]</scope>
    <source>
        <strain evidence="6">CGMCC 4.7645</strain>
    </source>
</reference>
<proteinExistence type="inferred from homology"/>
<evidence type="ECO:0000313" key="6">
    <source>
        <dbReference type="Proteomes" id="UP001597417"/>
    </source>
</evidence>
<evidence type="ECO:0000256" key="2">
    <source>
        <dbReference type="ARBA" id="ARBA00022801"/>
    </source>
</evidence>
<dbReference type="InterPro" id="IPR002053">
    <property type="entry name" value="Glyco_hydro_25"/>
</dbReference>
<dbReference type="Proteomes" id="UP001597417">
    <property type="component" value="Unassembled WGS sequence"/>
</dbReference>
<evidence type="ECO:0000256" key="3">
    <source>
        <dbReference type="ARBA" id="ARBA00023295"/>
    </source>
</evidence>
<comment type="similarity">
    <text evidence="1">Belongs to the glycosyl hydrolase 25 family.</text>
</comment>
<keyword evidence="2" id="KW-0378">Hydrolase</keyword>
<dbReference type="PANTHER" id="PTHR34135">
    <property type="entry name" value="LYSOZYME"/>
    <property type="match status" value="1"/>
</dbReference>